<dbReference type="SUPFAM" id="SSF47226">
    <property type="entry name" value="Histidine-containing phosphotransfer domain, HPT domain"/>
    <property type="match status" value="1"/>
</dbReference>
<dbReference type="PROSITE" id="PS50894">
    <property type="entry name" value="HPT"/>
    <property type="match status" value="1"/>
</dbReference>
<sequence>MEGDLKYVDLTYLEGIAEGDTDIIKELVEIFIDQIPEFTDGFTEGMLNNDWMKVAAIAHKAKSSVMSMGMKELGNIDLKNTELLAKQLRVIELSEKESVTQEQEEEIKKIKLNLESYPKDRVEWVIENANRDVLQNLIDKFNTLCLKAGDELSTVISTY</sequence>
<evidence type="ECO:0000256" key="1">
    <source>
        <dbReference type="PROSITE-ProRule" id="PRU00110"/>
    </source>
</evidence>
<gene>
    <name evidence="3" type="ORF">SAMN06265379_101741</name>
</gene>
<dbReference type="EMBL" id="FXTB01000001">
    <property type="protein sequence ID" value="SMO42557.1"/>
    <property type="molecule type" value="Genomic_DNA"/>
</dbReference>
<feature type="modified residue" description="Phosphohistidine" evidence="1">
    <location>
        <position position="59"/>
    </location>
</feature>
<dbReference type="Gene3D" id="1.20.120.160">
    <property type="entry name" value="HPT domain"/>
    <property type="match status" value="1"/>
</dbReference>
<dbReference type="GO" id="GO:0004672">
    <property type="term" value="F:protein kinase activity"/>
    <property type="evidence" value="ECO:0007669"/>
    <property type="project" value="UniProtKB-ARBA"/>
</dbReference>
<proteinExistence type="predicted"/>
<evidence type="ECO:0000313" key="4">
    <source>
        <dbReference type="Proteomes" id="UP000319040"/>
    </source>
</evidence>
<accession>A0A521B623</accession>
<name>A0A521B623_SACCC</name>
<dbReference type="GO" id="GO:0000160">
    <property type="term" value="P:phosphorelay signal transduction system"/>
    <property type="evidence" value="ECO:0007669"/>
    <property type="project" value="InterPro"/>
</dbReference>
<evidence type="ECO:0000313" key="3">
    <source>
        <dbReference type="EMBL" id="SMO42557.1"/>
    </source>
</evidence>
<dbReference type="AlphaFoldDB" id="A0A521B623"/>
<dbReference type="InterPro" id="IPR036641">
    <property type="entry name" value="HPT_dom_sf"/>
</dbReference>
<keyword evidence="1" id="KW-0597">Phosphoprotein</keyword>
<dbReference type="OrthoDB" id="959692at2"/>
<dbReference type="RefSeq" id="WP_142532076.1">
    <property type="nucleotide sequence ID" value="NZ_FXTB01000001.1"/>
</dbReference>
<evidence type="ECO:0000259" key="2">
    <source>
        <dbReference type="PROSITE" id="PS50894"/>
    </source>
</evidence>
<dbReference type="Proteomes" id="UP000319040">
    <property type="component" value="Unassembled WGS sequence"/>
</dbReference>
<reference evidence="3 4" key="1">
    <citation type="submission" date="2017-05" db="EMBL/GenBank/DDBJ databases">
        <authorList>
            <person name="Varghese N."/>
            <person name="Submissions S."/>
        </authorList>
    </citation>
    <scope>NUCLEOTIDE SEQUENCE [LARGE SCALE GENOMIC DNA]</scope>
    <source>
        <strain evidence="3 4">DSM 27040</strain>
    </source>
</reference>
<protein>
    <recommendedName>
        <fullName evidence="2">HPt domain-containing protein</fullName>
    </recommendedName>
</protein>
<organism evidence="3 4">
    <name type="scientific">Saccharicrinis carchari</name>
    <dbReference type="NCBI Taxonomy" id="1168039"/>
    <lineage>
        <taxon>Bacteria</taxon>
        <taxon>Pseudomonadati</taxon>
        <taxon>Bacteroidota</taxon>
        <taxon>Bacteroidia</taxon>
        <taxon>Marinilabiliales</taxon>
        <taxon>Marinilabiliaceae</taxon>
        <taxon>Saccharicrinis</taxon>
    </lineage>
</organism>
<feature type="domain" description="HPt" evidence="2">
    <location>
        <begin position="20"/>
        <end position="117"/>
    </location>
</feature>
<keyword evidence="4" id="KW-1185">Reference proteome</keyword>
<dbReference type="InterPro" id="IPR008207">
    <property type="entry name" value="Sig_transdc_His_kin_Hpt_dom"/>
</dbReference>